<evidence type="ECO:0000256" key="1">
    <source>
        <dbReference type="SAM" id="MobiDB-lite"/>
    </source>
</evidence>
<evidence type="ECO:0000313" key="2">
    <source>
        <dbReference type="EMBL" id="GBP90329.1"/>
    </source>
</evidence>
<proteinExistence type="predicted"/>
<dbReference type="OrthoDB" id="6931130at2759"/>
<evidence type="ECO:0000313" key="3">
    <source>
        <dbReference type="Proteomes" id="UP000299102"/>
    </source>
</evidence>
<organism evidence="2 3">
    <name type="scientific">Eumeta variegata</name>
    <name type="common">Bagworm moth</name>
    <name type="synonym">Eumeta japonica</name>
    <dbReference type="NCBI Taxonomy" id="151549"/>
    <lineage>
        <taxon>Eukaryota</taxon>
        <taxon>Metazoa</taxon>
        <taxon>Ecdysozoa</taxon>
        <taxon>Arthropoda</taxon>
        <taxon>Hexapoda</taxon>
        <taxon>Insecta</taxon>
        <taxon>Pterygota</taxon>
        <taxon>Neoptera</taxon>
        <taxon>Endopterygota</taxon>
        <taxon>Lepidoptera</taxon>
        <taxon>Glossata</taxon>
        <taxon>Ditrysia</taxon>
        <taxon>Tineoidea</taxon>
        <taxon>Psychidae</taxon>
        <taxon>Oiketicinae</taxon>
        <taxon>Eumeta</taxon>
    </lineage>
</organism>
<feature type="region of interest" description="Disordered" evidence="1">
    <location>
        <begin position="1"/>
        <end position="28"/>
    </location>
</feature>
<comment type="caution">
    <text evidence="2">The sequence shown here is derived from an EMBL/GenBank/DDBJ whole genome shotgun (WGS) entry which is preliminary data.</text>
</comment>
<dbReference type="EMBL" id="BGZK01002076">
    <property type="protein sequence ID" value="GBP90329.1"/>
    <property type="molecule type" value="Genomic_DNA"/>
</dbReference>
<dbReference type="Proteomes" id="UP000299102">
    <property type="component" value="Unassembled WGS sequence"/>
</dbReference>
<dbReference type="AlphaFoldDB" id="A0A4C1ZTF6"/>
<name>A0A4C1ZTF6_EUMVA</name>
<reference evidence="2 3" key="1">
    <citation type="journal article" date="2019" name="Commun. Biol.">
        <title>The bagworm genome reveals a unique fibroin gene that provides high tensile strength.</title>
        <authorList>
            <person name="Kono N."/>
            <person name="Nakamura H."/>
            <person name="Ohtoshi R."/>
            <person name="Tomita M."/>
            <person name="Numata K."/>
            <person name="Arakawa K."/>
        </authorList>
    </citation>
    <scope>NUCLEOTIDE SEQUENCE [LARGE SCALE GENOMIC DNA]</scope>
</reference>
<feature type="compositionally biased region" description="Basic and acidic residues" evidence="1">
    <location>
        <begin position="18"/>
        <end position="27"/>
    </location>
</feature>
<accession>A0A4C1ZTF6</accession>
<sequence length="94" mass="10076">MQQASRPAAAPAPAERSPSADRSEYRAPRNGTSAFVSVSLSKEIGAAQAERLGQSIAPLYCSELSLAHTAQAERDNESCFFVRAGSRRSSIYKT</sequence>
<protein>
    <submittedName>
        <fullName evidence="2">Uncharacterized protein</fullName>
    </submittedName>
</protein>
<gene>
    <name evidence="2" type="ORF">EVAR_37389_1</name>
</gene>
<feature type="compositionally biased region" description="Low complexity" evidence="1">
    <location>
        <begin position="1"/>
        <end position="17"/>
    </location>
</feature>
<keyword evidence="3" id="KW-1185">Reference proteome</keyword>